<keyword evidence="9" id="KW-1185">Reference proteome</keyword>
<dbReference type="GO" id="GO:0032259">
    <property type="term" value="P:methylation"/>
    <property type="evidence" value="ECO:0007669"/>
    <property type="project" value="UniProtKB-KW"/>
</dbReference>
<dbReference type="Pfam" id="PF06859">
    <property type="entry name" value="Bin3"/>
    <property type="match status" value="1"/>
</dbReference>
<comment type="similarity">
    <text evidence="1 6">Belongs to the methyltransferase superfamily.</text>
</comment>
<organism evidence="8 9">
    <name type="scientific">Henosepilachna vigintioctopunctata</name>
    <dbReference type="NCBI Taxonomy" id="420089"/>
    <lineage>
        <taxon>Eukaryota</taxon>
        <taxon>Metazoa</taxon>
        <taxon>Ecdysozoa</taxon>
        <taxon>Arthropoda</taxon>
        <taxon>Hexapoda</taxon>
        <taxon>Insecta</taxon>
        <taxon>Pterygota</taxon>
        <taxon>Neoptera</taxon>
        <taxon>Endopterygota</taxon>
        <taxon>Coleoptera</taxon>
        <taxon>Polyphaga</taxon>
        <taxon>Cucujiformia</taxon>
        <taxon>Coccinelloidea</taxon>
        <taxon>Coccinellidae</taxon>
        <taxon>Epilachninae</taxon>
        <taxon>Epilachnini</taxon>
        <taxon>Henosepilachna</taxon>
    </lineage>
</organism>
<dbReference type="PANTHER" id="PTHR12315">
    <property type="entry name" value="BICOID-INTERACTING PROTEIN RELATED"/>
    <property type="match status" value="1"/>
</dbReference>
<protein>
    <recommendedName>
        <fullName evidence="6">RNA methyltransferase</fullName>
        <ecNumber evidence="6">2.1.1.-</ecNumber>
    </recommendedName>
</protein>
<evidence type="ECO:0000256" key="3">
    <source>
        <dbReference type="ARBA" id="ARBA00022679"/>
    </source>
</evidence>
<dbReference type="GO" id="GO:0008173">
    <property type="term" value="F:RNA methyltransferase activity"/>
    <property type="evidence" value="ECO:0007669"/>
    <property type="project" value="UniProtKB-UniRule"/>
</dbReference>
<evidence type="ECO:0000256" key="1">
    <source>
        <dbReference type="ARBA" id="ARBA00008361"/>
    </source>
</evidence>
<evidence type="ECO:0000256" key="2">
    <source>
        <dbReference type="ARBA" id="ARBA00022603"/>
    </source>
</evidence>
<dbReference type="GO" id="GO:2000632">
    <property type="term" value="P:negative regulation of pre-miRNA processing"/>
    <property type="evidence" value="ECO:0007669"/>
    <property type="project" value="TreeGrafter"/>
</dbReference>
<dbReference type="AlphaFoldDB" id="A0AAW1VEF5"/>
<dbReference type="GO" id="GO:0008171">
    <property type="term" value="F:O-methyltransferase activity"/>
    <property type="evidence" value="ECO:0007669"/>
    <property type="project" value="UniProtKB-UniRule"/>
</dbReference>
<comment type="caution">
    <text evidence="8">The sequence shown here is derived from an EMBL/GenBank/DDBJ whole genome shotgun (WGS) entry which is preliminary data.</text>
</comment>
<evidence type="ECO:0000256" key="4">
    <source>
        <dbReference type="ARBA" id="ARBA00022691"/>
    </source>
</evidence>
<dbReference type="PROSITE" id="PS51515">
    <property type="entry name" value="BIN3_SAM"/>
    <property type="match status" value="1"/>
</dbReference>
<keyword evidence="3 6" id="KW-0808">Transferase</keyword>
<dbReference type="EMBL" id="JARQZJ010000125">
    <property type="protein sequence ID" value="KAK9890525.1"/>
    <property type="molecule type" value="Genomic_DNA"/>
</dbReference>
<gene>
    <name evidence="8" type="ORF">WA026_010601</name>
</gene>
<dbReference type="EC" id="2.1.1.-" evidence="6"/>
<dbReference type="InterPro" id="IPR039772">
    <property type="entry name" value="Bin3-like"/>
</dbReference>
<dbReference type="Gene3D" id="3.40.50.150">
    <property type="entry name" value="Vaccinia Virus protein VP39"/>
    <property type="match status" value="1"/>
</dbReference>
<name>A0AAW1VEF5_9CUCU</name>
<evidence type="ECO:0000256" key="6">
    <source>
        <dbReference type="RuleBase" id="RU367087"/>
    </source>
</evidence>
<dbReference type="InterPro" id="IPR010675">
    <property type="entry name" value="Bin3_C"/>
</dbReference>
<evidence type="ECO:0000256" key="5">
    <source>
        <dbReference type="PROSITE-ProRule" id="PRU00848"/>
    </source>
</evidence>
<reference evidence="8 9" key="1">
    <citation type="submission" date="2023-03" db="EMBL/GenBank/DDBJ databases">
        <title>Genome insight into feeding habits of ladybird beetles.</title>
        <authorList>
            <person name="Li H.-S."/>
            <person name="Huang Y.-H."/>
            <person name="Pang H."/>
        </authorList>
    </citation>
    <scope>NUCLEOTIDE SEQUENCE [LARGE SCALE GENOMIC DNA]</scope>
    <source>
        <strain evidence="8">SYSU_2023b</strain>
        <tissue evidence="8">Whole body</tissue>
    </source>
</reference>
<dbReference type="InterPro" id="IPR029063">
    <property type="entry name" value="SAM-dependent_MTases_sf"/>
</dbReference>
<dbReference type="PANTHER" id="PTHR12315:SF1">
    <property type="entry name" value="RNA 5'-MONOPHOSPHATE METHYLTRANSFERASE"/>
    <property type="match status" value="1"/>
</dbReference>
<dbReference type="GO" id="GO:0005737">
    <property type="term" value="C:cytoplasm"/>
    <property type="evidence" value="ECO:0007669"/>
    <property type="project" value="TreeGrafter"/>
</dbReference>
<accession>A0AAW1VEF5</accession>
<proteinExistence type="inferred from homology"/>
<feature type="domain" description="Bin3-type SAM" evidence="7">
    <location>
        <begin position="31"/>
        <end position="229"/>
    </location>
</feature>
<dbReference type="SUPFAM" id="SSF53335">
    <property type="entry name" value="S-adenosyl-L-methionine-dependent methyltransferases"/>
    <property type="match status" value="1"/>
</dbReference>
<dbReference type="Proteomes" id="UP001431783">
    <property type="component" value="Unassembled WGS sequence"/>
</dbReference>
<dbReference type="InterPro" id="IPR024160">
    <property type="entry name" value="BIN3_SAM-bd_dom"/>
</dbReference>
<dbReference type="CDD" id="cd02440">
    <property type="entry name" value="AdoMet_MTases"/>
    <property type="match status" value="1"/>
</dbReference>
<keyword evidence="2 6" id="KW-0489">Methyltransferase</keyword>
<sequence length="229" mass="26732">MDLQDLNFIGNDPGAAKHGNFINYYKFHTPDERIKLLPKTVWPDPCYCLDIGCNSGDMTMAFSTFLNECSSSNEILGIDIDPVLIERAKENCSSKKINFECINIMNSNDLEIIQKYLSKKKITKFNVVTCFSITMWIHLNNGDSGLRTFLQRISEFGEVLIIEPQPWKCYKTAVKRMRRANFEFPHFNTLTFRGNIEIDIENILTNEFRKKKIFETQNNNWGRKLLFFQ</sequence>
<evidence type="ECO:0000313" key="9">
    <source>
        <dbReference type="Proteomes" id="UP001431783"/>
    </source>
</evidence>
<evidence type="ECO:0000313" key="8">
    <source>
        <dbReference type="EMBL" id="KAK9890525.1"/>
    </source>
</evidence>
<keyword evidence="4 5" id="KW-0949">S-adenosyl-L-methionine</keyword>
<evidence type="ECO:0000259" key="7">
    <source>
        <dbReference type="PROSITE" id="PS51515"/>
    </source>
</evidence>